<name>A0ABS0F3I0_9BACL</name>
<accession>A0ABS0F3I0</accession>
<dbReference type="PANTHER" id="PTHR42760:SF5">
    <property type="entry name" value="2-DEHYDRO-3-DEOXY-D-GLUCONATE 5-DEHYDROGENASE"/>
    <property type="match status" value="1"/>
</dbReference>
<dbReference type="EMBL" id="JADPKZ010000039">
    <property type="protein sequence ID" value="MBF8377855.1"/>
    <property type="molecule type" value="Genomic_DNA"/>
</dbReference>
<comment type="caution">
    <text evidence="4">The sequence shown here is derived from an EMBL/GenBank/DDBJ whole genome shotgun (WGS) entry which is preliminary data.</text>
</comment>
<dbReference type="InterPro" id="IPR057326">
    <property type="entry name" value="KR_dom"/>
</dbReference>
<dbReference type="PROSITE" id="PS00061">
    <property type="entry name" value="ADH_SHORT"/>
    <property type="match status" value="1"/>
</dbReference>
<dbReference type="RefSeq" id="WP_195867595.1">
    <property type="nucleotide sequence ID" value="NZ_JADPKZ010000039.1"/>
</dbReference>
<reference evidence="4 5" key="1">
    <citation type="submission" date="2020-11" db="EMBL/GenBank/DDBJ databases">
        <title>Genomic insight of Alicyclobacillus mali FL 18 reveals a new arsenic-resistant strain, with potential in environmental biotechnology.</title>
        <authorList>
            <person name="Fiorentino G."/>
            <person name="Gallo G."/>
            <person name="Aulitto M."/>
        </authorList>
    </citation>
    <scope>NUCLEOTIDE SEQUENCE [LARGE SCALE GENOMIC DNA]</scope>
    <source>
        <strain evidence="4 5">FL 18</strain>
    </source>
</reference>
<dbReference type="SMART" id="SM00822">
    <property type="entry name" value="PKS_KR"/>
    <property type="match status" value="1"/>
</dbReference>
<proteinExistence type="inferred from homology"/>
<dbReference type="InterPro" id="IPR002347">
    <property type="entry name" value="SDR_fam"/>
</dbReference>
<sequence length="255" mass="26997">MRLQDKVALVTGGGRGIGAAIARRFAQEGADVCLVSRTQAEIEAQAQWIASQTGRAALPVVCDVSNRADVERAVAAAEERFGRIDILVNAAGISVAAPSTDLSFERWKACLNINLDGTFLFCQAAGRGMIARGQGGKIINITSIVAHAGIPERATYAASKGGVRQLTQALAVEWAKHNIQVNAISPGFIMTEIVRDYIQRGIHKPERLVARIPAGRMGQPDDIAGPAVFLASRDSDYVTGTILIADGGFLANGYV</sequence>
<evidence type="ECO:0000256" key="1">
    <source>
        <dbReference type="ARBA" id="ARBA00006484"/>
    </source>
</evidence>
<dbReference type="InterPro" id="IPR036291">
    <property type="entry name" value="NAD(P)-bd_dom_sf"/>
</dbReference>
<dbReference type="GO" id="GO:0047936">
    <property type="term" value="F:glucose 1-dehydrogenase [NAD(P)+] activity"/>
    <property type="evidence" value="ECO:0007669"/>
    <property type="project" value="UniProtKB-EC"/>
</dbReference>
<dbReference type="PRINTS" id="PR00080">
    <property type="entry name" value="SDRFAMILY"/>
</dbReference>
<dbReference type="SUPFAM" id="SSF51735">
    <property type="entry name" value="NAD(P)-binding Rossmann-fold domains"/>
    <property type="match status" value="1"/>
</dbReference>
<organism evidence="4 5">
    <name type="scientific">Alicyclobacillus mali</name>
    <name type="common">ex Roth et al. 2021</name>
    <dbReference type="NCBI Taxonomy" id="1123961"/>
    <lineage>
        <taxon>Bacteria</taxon>
        <taxon>Bacillati</taxon>
        <taxon>Bacillota</taxon>
        <taxon>Bacilli</taxon>
        <taxon>Bacillales</taxon>
        <taxon>Alicyclobacillaceae</taxon>
        <taxon>Alicyclobacillus</taxon>
    </lineage>
</organism>
<evidence type="ECO:0000313" key="4">
    <source>
        <dbReference type="EMBL" id="MBF8377855.1"/>
    </source>
</evidence>
<dbReference type="PANTHER" id="PTHR42760">
    <property type="entry name" value="SHORT-CHAIN DEHYDROGENASES/REDUCTASES FAMILY MEMBER"/>
    <property type="match status" value="1"/>
</dbReference>
<evidence type="ECO:0000259" key="3">
    <source>
        <dbReference type="SMART" id="SM00822"/>
    </source>
</evidence>
<dbReference type="PRINTS" id="PR00081">
    <property type="entry name" value="GDHRDH"/>
</dbReference>
<comment type="similarity">
    <text evidence="1">Belongs to the short-chain dehydrogenases/reductases (SDR) family.</text>
</comment>
<keyword evidence="2 4" id="KW-0560">Oxidoreductase</keyword>
<dbReference type="EC" id="1.1.1.47" evidence="4"/>
<dbReference type="NCBIfam" id="NF005559">
    <property type="entry name" value="PRK07231.1"/>
    <property type="match status" value="1"/>
</dbReference>
<evidence type="ECO:0000313" key="5">
    <source>
        <dbReference type="Proteomes" id="UP000642910"/>
    </source>
</evidence>
<gene>
    <name evidence="4" type="ORF">IW967_08255</name>
</gene>
<protein>
    <submittedName>
        <fullName evidence="4">Glucose 1-dehydrogenase</fullName>
        <ecNumber evidence="4">1.1.1.47</ecNumber>
    </submittedName>
</protein>
<dbReference type="InterPro" id="IPR020904">
    <property type="entry name" value="Sc_DH/Rdtase_CS"/>
</dbReference>
<dbReference type="Gene3D" id="3.40.50.720">
    <property type="entry name" value="NAD(P)-binding Rossmann-like Domain"/>
    <property type="match status" value="1"/>
</dbReference>
<dbReference type="Proteomes" id="UP000642910">
    <property type="component" value="Unassembled WGS sequence"/>
</dbReference>
<evidence type="ECO:0000256" key="2">
    <source>
        <dbReference type="ARBA" id="ARBA00023002"/>
    </source>
</evidence>
<feature type="domain" description="Ketoreductase" evidence="3">
    <location>
        <begin position="6"/>
        <end position="187"/>
    </location>
</feature>
<dbReference type="Pfam" id="PF13561">
    <property type="entry name" value="adh_short_C2"/>
    <property type="match status" value="1"/>
</dbReference>
<keyword evidence="5" id="KW-1185">Reference proteome</keyword>